<sequence length="101" mass="11627">MIDDDGWQSVGMDESIVEFNADNCCQVSSLFTSILRITHIRSYLDVSSLISCASFSFANRFTRMKENHKFQKDGKEGHRIDNPVRRFLLLWSSALCRNYVG</sequence>
<evidence type="ECO:0000313" key="1">
    <source>
        <dbReference type="EMBL" id="JAU43268.1"/>
    </source>
</evidence>
<name>A0A1J3FNG6_NOCCA</name>
<dbReference type="EMBL" id="GEVK01009564">
    <property type="protein sequence ID" value="JAU43268.1"/>
    <property type="molecule type" value="Transcribed_RNA"/>
</dbReference>
<accession>A0A1J3FNG6</accession>
<protein>
    <submittedName>
        <fullName evidence="1">Putative galactinol--sucrose galactosyltransferase 1</fullName>
    </submittedName>
</protein>
<proteinExistence type="predicted"/>
<organism evidence="1">
    <name type="scientific">Noccaea caerulescens</name>
    <name type="common">Alpine penny-cress</name>
    <name type="synonym">Thlaspi caerulescens</name>
    <dbReference type="NCBI Taxonomy" id="107243"/>
    <lineage>
        <taxon>Eukaryota</taxon>
        <taxon>Viridiplantae</taxon>
        <taxon>Streptophyta</taxon>
        <taxon>Embryophyta</taxon>
        <taxon>Tracheophyta</taxon>
        <taxon>Spermatophyta</taxon>
        <taxon>Magnoliopsida</taxon>
        <taxon>eudicotyledons</taxon>
        <taxon>Gunneridae</taxon>
        <taxon>Pentapetalae</taxon>
        <taxon>rosids</taxon>
        <taxon>malvids</taxon>
        <taxon>Brassicales</taxon>
        <taxon>Brassicaceae</taxon>
        <taxon>Coluteocarpeae</taxon>
        <taxon>Noccaea</taxon>
    </lineage>
</organism>
<keyword evidence="1" id="KW-0808">Transferase</keyword>
<dbReference type="AlphaFoldDB" id="A0A1J3FNG6"/>
<reference evidence="1" key="1">
    <citation type="submission" date="2016-07" db="EMBL/GenBank/DDBJ databases">
        <title>De novo transcriptome assembly of four accessions of the metal hyperaccumulator plant Noccaea caerulescens.</title>
        <authorList>
            <person name="Blande D."/>
            <person name="Halimaa P."/>
            <person name="Tervahauta A.I."/>
            <person name="Aarts M.G."/>
            <person name="Karenlampi S.O."/>
        </authorList>
    </citation>
    <scope>NUCLEOTIDE SEQUENCE</scope>
</reference>
<dbReference type="GO" id="GO:0016757">
    <property type="term" value="F:glycosyltransferase activity"/>
    <property type="evidence" value="ECO:0007669"/>
    <property type="project" value="UniProtKB-KW"/>
</dbReference>
<keyword evidence="1" id="KW-0328">Glycosyltransferase</keyword>
<gene>
    <name evidence="1" type="ORF">LC_TR16782_c0_g1_i1_g.57587</name>
</gene>